<dbReference type="Pfam" id="PF02949">
    <property type="entry name" value="7tm_6"/>
    <property type="match status" value="1"/>
</dbReference>
<dbReference type="PANTHER" id="PTHR21137">
    <property type="entry name" value="ODORANT RECEPTOR"/>
    <property type="match status" value="1"/>
</dbReference>
<dbReference type="Proteomes" id="UP001430953">
    <property type="component" value="Unassembled WGS sequence"/>
</dbReference>
<keyword evidence="12" id="KW-1185">Reference proteome</keyword>
<feature type="transmembrane region" description="Helical" evidence="10">
    <location>
        <begin position="274"/>
        <end position="296"/>
    </location>
</feature>
<feature type="transmembrane region" description="Helical" evidence="10">
    <location>
        <begin position="21"/>
        <end position="39"/>
    </location>
</feature>
<evidence type="ECO:0000256" key="1">
    <source>
        <dbReference type="ARBA" id="ARBA00004651"/>
    </source>
</evidence>
<keyword evidence="8 10" id="KW-0675">Receptor</keyword>
<feature type="transmembrane region" description="Helical" evidence="10">
    <location>
        <begin position="198"/>
        <end position="231"/>
    </location>
</feature>
<dbReference type="GO" id="GO:0007165">
    <property type="term" value="P:signal transduction"/>
    <property type="evidence" value="ECO:0007669"/>
    <property type="project" value="UniProtKB-KW"/>
</dbReference>
<organism evidence="11 12">
    <name type="scientific">Cardiocondyla obscurior</name>
    <dbReference type="NCBI Taxonomy" id="286306"/>
    <lineage>
        <taxon>Eukaryota</taxon>
        <taxon>Metazoa</taxon>
        <taxon>Ecdysozoa</taxon>
        <taxon>Arthropoda</taxon>
        <taxon>Hexapoda</taxon>
        <taxon>Insecta</taxon>
        <taxon>Pterygota</taxon>
        <taxon>Neoptera</taxon>
        <taxon>Endopterygota</taxon>
        <taxon>Hymenoptera</taxon>
        <taxon>Apocrita</taxon>
        <taxon>Aculeata</taxon>
        <taxon>Formicoidea</taxon>
        <taxon>Formicidae</taxon>
        <taxon>Myrmicinae</taxon>
        <taxon>Cardiocondyla</taxon>
    </lineage>
</organism>
<dbReference type="GO" id="GO:0004984">
    <property type="term" value="F:olfactory receptor activity"/>
    <property type="evidence" value="ECO:0007669"/>
    <property type="project" value="InterPro"/>
</dbReference>
<dbReference type="InterPro" id="IPR004117">
    <property type="entry name" value="7tm6_olfct_rcpt"/>
</dbReference>
<comment type="similarity">
    <text evidence="10">Belongs to the insect chemoreceptor superfamily. Heteromeric odorant receptor channel (TC 1.A.69) family.</text>
</comment>
<keyword evidence="7 10" id="KW-0472">Membrane</keyword>
<evidence type="ECO:0000256" key="9">
    <source>
        <dbReference type="ARBA" id="ARBA00023224"/>
    </source>
</evidence>
<dbReference type="EMBL" id="JADYXP020000009">
    <property type="protein sequence ID" value="KAL0117100.1"/>
    <property type="molecule type" value="Genomic_DNA"/>
</dbReference>
<sequence>MSPADKHALFRNFNYRSDIEYVVRVAKILLVPIGVWPLYRDDTAMNKIAYFLHTSVIFCLMCFLLVPHIIYTFFDAEDLTRYMKVIAAQVFSLLGIIKFWTMIINKNNIKSCLQEMEIQYRDVECEADRLVMMKNAKIGRQFTIVYLGLLYGGALPYHIIMPFLADRIVKDDNTTHLPLPYLSDYIFFVVEDSPFYEILFVVQILFSTIILSTNCGVYSLIASCVMHACCLFEVARSRMESLISDNDRFHERFDWIVTHHLRALRYVEMIESSLNFVFLSEMVGCTIIICFLEYGVLKEWEDNKLFGVVIYFILAISIFVNVFTLSSIGDRLKEESVKIGEASYSIDWYTIPTKNVNNLIMVMVRSNRPSTLTAAKMFDISLQSFCEVCKTSMAYLNFIRMLTT</sequence>
<dbReference type="PANTHER" id="PTHR21137:SF35">
    <property type="entry name" value="ODORANT RECEPTOR 19A-RELATED"/>
    <property type="match status" value="1"/>
</dbReference>
<keyword evidence="3 10" id="KW-0716">Sensory transduction</keyword>
<proteinExistence type="inferred from homology"/>
<protein>
    <recommendedName>
        <fullName evidence="10">Odorant receptor</fullName>
    </recommendedName>
</protein>
<comment type="subcellular location">
    <subcellularLocation>
        <location evidence="1 10">Cell membrane</location>
        <topology evidence="1 10">Multi-pass membrane protein</topology>
    </subcellularLocation>
</comment>
<dbReference type="AlphaFoldDB" id="A0AAW2FPN7"/>
<keyword evidence="6 10" id="KW-1133">Transmembrane helix</keyword>
<evidence type="ECO:0000256" key="6">
    <source>
        <dbReference type="ARBA" id="ARBA00022989"/>
    </source>
</evidence>
<feature type="transmembrane region" description="Helical" evidence="10">
    <location>
        <begin position="86"/>
        <end position="104"/>
    </location>
</feature>
<evidence type="ECO:0000313" key="11">
    <source>
        <dbReference type="EMBL" id="KAL0117100.1"/>
    </source>
</evidence>
<comment type="caution">
    <text evidence="11">The sequence shown here is derived from an EMBL/GenBank/DDBJ whole genome shotgun (WGS) entry which is preliminary data.</text>
</comment>
<evidence type="ECO:0000256" key="2">
    <source>
        <dbReference type="ARBA" id="ARBA00022475"/>
    </source>
</evidence>
<keyword evidence="4 10" id="KW-0812">Transmembrane</keyword>
<feature type="transmembrane region" description="Helical" evidence="10">
    <location>
        <begin position="308"/>
        <end position="328"/>
    </location>
</feature>
<evidence type="ECO:0000256" key="7">
    <source>
        <dbReference type="ARBA" id="ARBA00023136"/>
    </source>
</evidence>
<evidence type="ECO:0000256" key="3">
    <source>
        <dbReference type="ARBA" id="ARBA00022606"/>
    </source>
</evidence>
<gene>
    <name evidence="11" type="ORF">PUN28_010143</name>
</gene>
<feature type="transmembrane region" description="Helical" evidence="10">
    <location>
        <begin position="142"/>
        <end position="165"/>
    </location>
</feature>
<keyword evidence="9 10" id="KW-0807">Transducer</keyword>
<keyword evidence="2" id="KW-1003">Cell membrane</keyword>
<reference evidence="11 12" key="1">
    <citation type="submission" date="2023-03" db="EMBL/GenBank/DDBJ databases">
        <title>High recombination rates correlate with genetic variation in Cardiocondyla obscurior ants.</title>
        <authorList>
            <person name="Errbii M."/>
        </authorList>
    </citation>
    <scope>NUCLEOTIDE SEQUENCE [LARGE SCALE GENOMIC DNA]</scope>
    <source>
        <strain evidence="11">Alpha-2009</strain>
        <tissue evidence="11">Whole body</tissue>
    </source>
</reference>
<accession>A0AAW2FPN7</accession>
<evidence type="ECO:0000256" key="8">
    <source>
        <dbReference type="ARBA" id="ARBA00023170"/>
    </source>
</evidence>
<evidence type="ECO:0000256" key="4">
    <source>
        <dbReference type="ARBA" id="ARBA00022692"/>
    </source>
</evidence>
<name>A0AAW2FPN7_9HYME</name>
<dbReference type="GO" id="GO:0005549">
    <property type="term" value="F:odorant binding"/>
    <property type="evidence" value="ECO:0007669"/>
    <property type="project" value="InterPro"/>
</dbReference>
<evidence type="ECO:0000256" key="5">
    <source>
        <dbReference type="ARBA" id="ARBA00022725"/>
    </source>
</evidence>
<evidence type="ECO:0000313" key="12">
    <source>
        <dbReference type="Proteomes" id="UP001430953"/>
    </source>
</evidence>
<evidence type="ECO:0000256" key="10">
    <source>
        <dbReference type="RuleBase" id="RU351113"/>
    </source>
</evidence>
<feature type="transmembrane region" description="Helical" evidence="10">
    <location>
        <begin position="51"/>
        <end position="74"/>
    </location>
</feature>
<dbReference type="GO" id="GO:0005886">
    <property type="term" value="C:plasma membrane"/>
    <property type="evidence" value="ECO:0007669"/>
    <property type="project" value="UniProtKB-SubCell"/>
</dbReference>
<keyword evidence="5 10" id="KW-0552">Olfaction</keyword>